<organism evidence="2 3">
    <name type="scientific">Cymbomonas tetramitiformis</name>
    <dbReference type="NCBI Taxonomy" id="36881"/>
    <lineage>
        <taxon>Eukaryota</taxon>
        <taxon>Viridiplantae</taxon>
        <taxon>Chlorophyta</taxon>
        <taxon>Pyramimonadophyceae</taxon>
        <taxon>Pyramimonadales</taxon>
        <taxon>Pyramimonadaceae</taxon>
        <taxon>Cymbomonas</taxon>
    </lineage>
</organism>
<proteinExistence type="predicted"/>
<dbReference type="AlphaFoldDB" id="A0AAE0GB09"/>
<name>A0AAE0GB09_9CHLO</name>
<dbReference type="GO" id="GO:0009534">
    <property type="term" value="C:chloroplast thylakoid"/>
    <property type="evidence" value="ECO:0007669"/>
    <property type="project" value="TreeGrafter"/>
</dbReference>
<feature type="compositionally biased region" description="Basic and acidic residues" evidence="1">
    <location>
        <begin position="7"/>
        <end position="33"/>
    </location>
</feature>
<evidence type="ECO:0000256" key="1">
    <source>
        <dbReference type="SAM" id="MobiDB-lite"/>
    </source>
</evidence>
<dbReference type="Proteomes" id="UP001190700">
    <property type="component" value="Unassembled WGS sequence"/>
</dbReference>
<reference evidence="2 3" key="1">
    <citation type="journal article" date="2015" name="Genome Biol. Evol.">
        <title>Comparative Genomics of a Bacterivorous Green Alga Reveals Evolutionary Causalities and Consequences of Phago-Mixotrophic Mode of Nutrition.</title>
        <authorList>
            <person name="Burns J.A."/>
            <person name="Paasch A."/>
            <person name="Narechania A."/>
            <person name="Kim E."/>
        </authorList>
    </citation>
    <scope>NUCLEOTIDE SEQUENCE [LARGE SCALE GENOMIC DNA]</scope>
    <source>
        <strain evidence="2 3">PLY_AMNH</strain>
    </source>
</reference>
<evidence type="ECO:0000313" key="2">
    <source>
        <dbReference type="EMBL" id="KAK3274822.1"/>
    </source>
</evidence>
<dbReference type="PANTHER" id="PTHR42923:SF44">
    <property type="entry name" value="PROTOPORPHYRINOGEN OXIDASE 2, CHLOROPLASTIC_MITOCHONDRIAL"/>
    <property type="match status" value="1"/>
</dbReference>
<dbReference type="SUPFAM" id="SSF51905">
    <property type="entry name" value="FAD/NAD(P)-binding domain"/>
    <property type="match status" value="1"/>
</dbReference>
<keyword evidence="3" id="KW-1185">Reference proteome</keyword>
<feature type="region of interest" description="Disordered" evidence="1">
    <location>
        <begin position="1"/>
        <end position="33"/>
    </location>
</feature>
<gene>
    <name evidence="2" type="ORF">CYMTET_17020</name>
</gene>
<evidence type="ECO:0000313" key="3">
    <source>
        <dbReference type="Proteomes" id="UP001190700"/>
    </source>
</evidence>
<dbReference type="InterPro" id="IPR050464">
    <property type="entry name" value="Zeta_carotene_desat/Oxidored"/>
</dbReference>
<protein>
    <submittedName>
        <fullName evidence="2">Uncharacterized protein</fullName>
    </submittedName>
</protein>
<dbReference type="Pfam" id="PF13450">
    <property type="entry name" value="NAD_binding_8"/>
    <property type="match status" value="1"/>
</dbReference>
<dbReference type="PANTHER" id="PTHR42923">
    <property type="entry name" value="PROTOPORPHYRINOGEN OXIDASE"/>
    <property type="match status" value="1"/>
</dbReference>
<comment type="caution">
    <text evidence="2">The sequence shown here is derived from an EMBL/GenBank/DDBJ whole genome shotgun (WGS) entry which is preliminary data.</text>
</comment>
<dbReference type="GO" id="GO:0016491">
    <property type="term" value="F:oxidoreductase activity"/>
    <property type="evidence" value="ECO:0007669"/>
    <property type="project" value="TreeGrafter"/>
</dbReference>
<sequence>MASPDGPADRWTEQANRARDVARQRDKERREKKIADVKQRFRDVFKNPFDRIFSKEKVHDARSFDPSTPLPTHPPLPEDLDPLGHVAVIGAGVSGLATAFRLKQAGIGVTIFDQGEPGGTVKSYFEDGFVWESAMHNMEDTPAVQSLVTDLGLQDAQLWPHSNTAVQHVVRPFLDFAE</sequence>
<accession>A0AAE0GB09</accession>
<dbReference type="InterPro" id="IPR036188">
    <property type="entry name" value="FAD/NAD-bd_sf"/>
</dbReference>
<dbReference type="EMBL" id="LGRX02007519">
    <property type="protein sequence ID" value="KAK3274822.1"/>
    <property type="molecule type" value="Genomic_DNA"/>
</dbReference>
<dbReference type="Gene3D" id="3.50.50.60">
    <property type="entry name" value="FAD/NAD(P)-binding domain"/>
    <property type="match status" value="1"/>
</dbReference>